<dbReference type="Proteomes" id="UP001519460">
    <property type="component" value="Unassembled WGS sequence"/>
</dbReference>
<protein>
    <recommendedName>
        <fullName evidence="2">Reelin domain-containing protein</fullName>
    </recommendedName>
</protein>
<dbReference type="CDD" id="cd08544">
    <property type="entry name" value="Reeler"/>
    <property type="match status" value="1"/>
</dbReference>
<accession>A0ABD0LQJ9</accession>
<dbReference type="PROSITE" id="PS51019">
    <property type="entry name" value="REELIN"/>
    <property type="match status" value="1"/>
</dbReference>
<evidence type="ECO:0000256" key="1">
    <source>
        <dbReference type="SAM" id="SignalP"/>
    </source>
</evidence>
<gene>
    <name evidence="3" type="ORF">BaRGS_00007320</name>
</gene>
<evidence type="ECO:0000313" key="3">
    <source>
        <dbReference type="EMBL" id="KAK7501516.1"/>
    </source>
</evidence>
<dbReference type="InterPro" id="IPR042307">
    <property type="entry name" value="Reeler_sf"/>
</dbReference>
<sequence>MSTAFIRVLTLLLALTARGIHGYSAGAPLGQCAAMTPNHGPQPQTTPSPFAVTPSKMNYSAGESLTGDTFKGFLLQARSGDTPVGMFTSAAGDNTQTLDCSDNSMSALTHTSGFSKTTLTVTWTAPQQSSGTVRFRFSIDVTQVSFVI</sequence>
<dbReference type="AlphaFoldDB" id="A0ABD0LQJ9"/>
<keyword evidence="1" id="KW-0732">Signal</keyword>
<feature type="non-terminal residue" evidence="3">
    <location>
        <position position="148"/>
    </location>
</feature>
<feature type="domain" description="Reelin" evidence="2">
    <location>
        <begin position="9"/>
        <end position="148"/>
    </location>
</feature>
<dbReference type="Pfam" id="PF02014">
    <property type="entry name" value="Reeler"/>
    <property type="match status" value="1"/>
</dbReference>
<comment type="caution">
    <text evidence="3">The sequence shown here is derived from an EMBL/GenBank/DDBJ whole genome shotgun (WGS) entry which is preliminary data.</text>
</comment>
<dbReference type="InterPro" id="IPR051237">
    <property type="entry name" value="Ferric-chelate_Red/DefProt"/>
</dbReference>
<reference evidence="3 4" key="1">
    <citation type="journal article" date="2023" name="Sci. Data">
        <title>Genome assembly of the Korean intertidal mud-creeper Batillaria attramentaria.</title>
        <authorList>
            <person name="Patra A.K."/>
            <person name="Ho P.T."/>
            <person name="Jun S."/>
            <person name="Lee S.J."/>
            <person name="Kim Y."/>
            <person name="Won Y.J."/>
        </authorList>
    </citation>
    <scope>NUCLEOTIDE SEQUENCE [LARGE SCALE GENOMIC DNA]</scope>
    <source>
        <strain evidence="3">Wonlab-2016</strain>
    </source>
</reference>
<proteinExistence type="predicted"/>
<dbReference type="Gene3D" id="2.60.40.4060">
    <property type="entry name" value="Reeler domain"/>
    <property type="match status" value="1"/>
</dbReference>
<evidence type="ECO:0000313" key="4">
    <source>
        <dbReference type="Proteomes" id="UP001519460"/>
    </source>
</evidence>
<name>A0ABD0LQJ9_9CAEN</name>
<feature type="signal peptide" evidence="1">
    <location>
        <begin position="1"/>
        <end position="19"/>
    </location>
</feature>
<dbReference type="PANTHER" id="PTHR45828">
    <property type="entry name" value="CYTOCHROME B561/FERRIC REDUCTASE TRANSMEMBRANE"/>
    <property type="match status" value="1"/>
</dbReference>
<evidence type="ECO:0000259" key="2">
    <source>
        <dbReference type="PROSITE" id="PS51019"/>
    </source>
</evidence>
<organism evidence="3 4">
    <name type="scientific">Batillaria attramentaria</name>
    <dbReference type="NCBI Taxonomy" id="370345"/>
    <lineage>
        <taxon>Eukaryota</taxon>
        <taxon>Metazoa</taxon>
        <taxon>Spiralia</taxon>
        <taxon>Lophotrochozoa</taxon>
        <taxon>Mollusca</taxon>
        <taxon>Gastropoda</taxon>
        <taxon>Caenogastropoda</taxon>
        <taxon>Sorbeoconcha</taxon>
        <taxon>Cerithioidea</taxon>
        <taxon>Batillariidae</taxon>
        <taxon>Batillaria</taxon>
    </lineage>
</organism>
<dbReference type="PANTHER" id="PTHR45828:SF45">
    <property type="entry name" value="REELIN DOMAIN-CONTAINING PROTEIN"/>
    <property type="match status" value="1"/>
</dbReference>
<dbReference type="EMBL" id="JACVVK020000031">
    <property type="protein sequence ID" value="KAK7501516.1"/>
    <property type="molecule type" value="Genomic_DNA"/>
</dbReference>
<keyword evidence="4" id="KW-1185">Reference proteome</keyword>
<feature type="chain" id="PRO_5044828625" description="Reelin domain-containing protein" evidence="1">
    <location>
        <begin position="20"/>
        <end position="148"/>
    </location>
</feature>
<dbReference type="InterPro" id="IPR002861">
    <property type="entry name" value="Reeler_dom"/>
</dbReference>